<reference evidence="2 3" key="1">
    <citation type="submission" date="2015-01" db="EMBL/GenBank/DDBJ databases">
        <title>Genome of allotetraploid Gossypium barbadense reveals genomic plasticity and fiber elongation in cotton evolution.</title>
        <authorList>
            <person name="Chen X."/>
            <person name="Liu X."/>
            <person name="Zhao B."/>
            <person name="Zheng H."/>
            <person name="Hu Y."/>
            <person name="Lu G."/>
            <person name="Yang C."/>
            <person name="Chen J."/>
            <person name="Shan C."/>
            <person name="Zhang L."/>
            <person name="Zhou Y."/>
            <person name="Wang L."/>
            <person name="Guo W."/>
            <person name="Bai Y."/>
            <person name="Ruan J."/>
            <person name="Shangguan X."/>
            <person name="Mao Y."/>
            <person name="Jiang J."/>
            <person name="Zhu Y."/>
            <person name="Lei J."/>
            <person name="Kang H."/>
            <person name="Chen S."/>
            <person name="He X."/>
            <person name="Wang R."/>
            <person name="Wang Y."/>
            <person name="Chen J."/>
            <person name="Wang L."/>
            <person name="Yu S."/>
            <person name="Wang B."/>
            <person name="Wei J."/>
            <person name="Song S."/>
            <person name="Lu X."/>
            <person name="Gao Z."/>
            <person name="Gu W."/>
            <person name="Deng X."/>
            <person name="Ma D."/>
            <person name="Wang S."/>
            <person name="Liang W."/>
            <person name="Fang L."/>
            <person name="Cai C."/>
            <person name="Zhu X."/>
            <person name="Zhou B."/>
            <person name="Zhang Y."/>
            <person name="Chen Z."/>
            <person name="Xu S."/>
            <person name="Zhu R."/>
            <person name="Wang S."/>
            <person name="Zhang T."/>
            <person name="Zhao G."/>
        </authorList>
    </citation>
    <scope>NUCLEOTIDE SEQUENCE [LARGE SCALE GENOMIC DNA]</scope>
    <source>
        <strain evidence="3">cv. Xinhai21</strain>
        <tissue evidence="2">Leaf</tissue>
    </source>
</reference>
<dbReference type="EMBL" id="KZ663329">
    <property type="protein sequence ID" value="PPS13619.1"/>
    <property type="molecule type" value="Genomic_DNA"/>
</dbReference>
<organism evidence="2 3">
    <name type="scientific">Gossypium barbadense</name>
    <name type="common">Sea Island cotton</name>
    <name type="synonym">Hibiscus barbadensis</name>
    <dbReference type="NCBI Taxonomy" id="3634"/>
    <lineage>
        <taxon>Eukaryota</taxon>
        <taxon>Viridiplantae</taxon>
        <taxon>Streptophyta</taxon>
        <taxon>Embryophyta</taxon>
        <taxon>Tracheophyta</taxon>
        <taxon>Spermatophyta</taxon>
        <taxon>Magnoliopsida</taxon>
        <taxon>eudicotyledons</taxon>
        <taxon>Gunneridae</taxon>
        <taxon>Pentapetalae</taxon>
        <taxon>rosids</taxon>
        <taxon>malvids</taxon>
        <taxon>Malvales</taxon>
        <taxon>Malvaceae</taxon>
        <taxon>Malvoideae</taxon>
        <taxon>Gossypium</taxon>
    </lineage>
</organism>
<evidence type="ECO:0000313" key="2">
    <source>
        <dbReference type="EMBL" id="PPS13619.1"/>
    </source>
</evidence>
<sequence>MIRNGSESSLRGHRLTEKAMGKSRVETHNGSGEVVVPFTGSDPQESNIGVVRFVTLPGGNPGEPDKLAIPYDYHQLPRGLSLSWRDLISFLDIVEVRSRSKAKKDYISCHKSTAYGGPYYYRHPPPPPGSNIWGLTPYVFGPGYCAPDGTQLGSADVPLETWPNGWQE</sequence>
<gene>
    <name evidence="2" type="ORF">GOBAR_AA06976</name>
</gene>
<dbReference type="Proteomes" id="UP000239757">
    <property type="component" value="Unassembled WGS sequence"/>
</dbReference>
<evidence type="ECO:0000256" key="1">
    <source>
        <dbReference type="SAM" id="MobiDB-lite"/>
    </source>
</evidence>
<name>A0A2P5YDE1_GOSBA</name>
<protein>
    <submittedName>
        <fullName evidence="2">Uncharacterized protein</fullName>
    </submittedName>
</protein>
<dbReference type="AlphaFoldDB" id="A0A2P5YDE1"/>
<evidence type="ECO:0000313" key="3">
    <source>
        <dbReference type="Proteomes" id="UP000239757"/>
    </source>
</evidence>
<feature type="compositionally biased region" description="Basic and acidic residues" evidence="1">
    <location>
        <begin position="14"/>
        <end position="27"/>
    </location>
</feature>
<proteinExistence type="predicted"/>
<feature type="region of interest" description="Disordered" evidence="1">
    <location>
        <begin position="1"/>
        <end position="27"/>
    </location>
</feature>
<accession>A0A2P5YDE1</accession>
<dbReference type="OrthoDB" id="1068731at2759"/>